<proteinExistence type="predicted"/>
<dbReference type="PANTHER" id="PTHR43649">
    <property type="entry name" value="ARABINOSE-BINDING PROTEIN-RELATED"/>
    <property type="match status" value="1"/>
</dbReference>
<dbReference type="Pfam" id="PF13416">
    <property type="entry name" value="SBP_bac_8"/>
    <property type="match status" value="1"/>
</dbReference>
<dbReference type="AlphaFoldDB" id="A0A0F9AY46"/>
<protein>
    <recommendedName>
        <fullName evidence="2">Extracellular solute-binding protein</fullName>
    </recommendedName>
</protein>
<accession>A0A0F9AY46</accession>
<dbReference type="SUPFAM" id="SSF53850">
    <property type="entry name" value="Periplasmic binding protein-like II"/>
    <property type="match status" value="1"/>
</dbReference>
<sequence length="332" mass="37865">VIYFPEHMYSKFCYQGGPLEELSSYVTDPTWQEERKNVAFWDAATAPDGYLGGVPNVWIPESHFVANLDMLKEAGVPDDWYTSMDKVRDAAIKMTKDGKYGFAFRTGGMINFSHFDWYGYMLRSGADFLNEDFTASGMNKPELVETFQWLVDLQNKDKVTPDFGAYTWDGLRGLFQAGRIGILHDEPPITGPLKSNPPDFEYKFFPIPGNVKDVLLTFRGFYSIPKTSKNKEAAWEVIKFWTLPENEVTYLNSTAGLYPALHDTHGIEIFPDDKVLRDGMDLLKYAQGPQFHPQAVEFQNLVSPLFDEMMQGKITPQELIDKASEQINSRLK</sequence>
<evidence type="ECO:0000313" key="1">
    <source>
        <dbReference type="EMBL" id="KKK77276.1"/>
    </source>
</evidence>
<dbReference type="Gene3D" id="3.40.190.10">
    <property type="entry name" value="Periplasmic binding protein-like II"/>
    <property type="match status" value="1"/>
</dbReference>
<dbReference type="EMBL" id="LAZR01055029">
    <property type="protein sequence ID" value="KKK77276.1"/>
    <property type="molecule type" value="Genomic_DNA"/>
</dbReference>
<dbReference type="InterPro" id="IPR050490">
    <property type="entry name" value="Bact_solute-bd_prot1"/>
</dbReference>
<dbReference type="PANTHER" id="PTHR43649:SF12">
    <property type="entry name" value="DIACETYLCHITOBIOSE BINDING PROTEIN DASA"/>
    <property type="match status" value="1"/>
</dbReference>
<organism evidence="1">
    <name type="scientific">marine sediment metagenome</name>
    <dbReference type="NCBI Taxonomy" id="412755"/>
    <lineage>
        <taxon>unclassified sequences</taxon>
        <taxon>metagenomes</taxon>
        <taxon>ecological metagenomes</taxon>
    </lineage>
</organism>
<evidence type="ECO:0008006" key="2">
    <source>
        <dbReference type="Google" id="ProtNLM"/>
    </source>
</evidence>
<feature type="non-terminal residue" evidence="1">
    <location>
        <position position="1"/>
    </location>
</feature>
<gene>
    <name evidence="1" type="ORF">LCGC14_2855230</name>
</gene>
<dbReference type="InterPro" id="IPR006059">
    <property type="entry name" value="SBP"/>
</dbReference>
<name>A0A0F9AY46_9ZZZZ</name>
<reference evidence="1" key="1">
    <citation type="journal article" date="2015" name="Nature">
        <title>Complex archaea that bridge the gap between prokaryotes and eukaryotes.</title>
        <authorList>
            <person name="Spang A."/>
            <person name="Saw J.H."/>
            <person name="Jorgensen S.L."/>
            <person name="Zaremba-Niedzwiedzka K."/>
            <person name="Martijn J."/>
            <person name="Lind A.E."/>
            <person name="van Eijk R."/>
            <person name="Schleper C."/>
            <person name="Guy L."/>
            <person name="Ettema T.J."/>
        </authorList>
    </citation>
    <scope>NUCLEOTIDE SEQUENCE</scope>
</reference>
<comment type="caution">
    <text evidence="1">The sequence shown here is derived from an EMBL/GenBank/DDBJ whole genome shotgun (WGS) entry which is preliminary data.</text>
</comment>